<dbReference type="PANTHER" id="PTHR43861">
    <property type="entry name" value="TRANS-ACONITATE 2-METHYLTRANSFERASE-RELATED"/>
    <property type="match status" value="1"/>
</dbReference>
<evidence type="ECO:0000313" key="4">
    <source>
        <dbReference type="Proteomes" id="UP001598019"/>
    </source>
</evidence>
<dbReference type="Pfam" id="PF13649">
    <property type="entry name" value="Methyltransf_25"/>
    <property type="match status" value="1"/>
</dbReference>
<dbReference type="InterPro" id="IPR041698">
    <property type="entry name" value="Methyltransf_25"/>
</dbReference>
<keyword evidence="4" id="KW-1185">Reference proteome</keyword>
<protein>
    <submittedName>
        <fullName evidence="3">Methyltransferase domain-containing protein</fullName>
    </submittedName>
</protein>
<keyword evidence="1" id="KW-0808">Transferase</keyword>
<dbReference type="RefSeq" id="WP_377981382.1">
    <property type="nucleotide sequence ID" value="NZ_JBBKXX010000003.1"/>
</dbReference>
<dbReference type="Gene3D" id="2.20.25.110">
    <property type="entry name" value="S-adenosyl-L-methionine-dependent methyltransferases"/>
    <property type="match status" value="1"/>
</dbReference>
<dbReference type="InterPro" id="IPR029063">
    <property type="entry name" value="SAM-dependent_MTases_sf"/>
</dbReference>
<reference evidence="3 4" key="1">
    <citation type="submission" date="2024-03" db="EMBL/GenBank/DDBJ databases">
        <title>Aquirufa genome sequencing.</title>
        <authorList>
            <person name="Pitt A."/>
            <person name="Hahn M.W."/>
        </authorList>
    </citation>
    <scope>NUCLEOTIDE SEQUENCE [LARGE SCALE GENOMIC DNA]</scope>
    <source>
        <strain evidence="3 4">HETE-83D</strain>
    </source>
</reference>
<evidence type="ECO:0000313" key="3">
    <source>
        <dbReference type="EMBL" id="MFD3409037.1"/>
    </source>
</evidence>
<dbReference type="GO" id="GO:0032259">
    <property type="term" value="P:methylation"/>
    <property type="evidence" value="ECO:0007669"/>
    <property type="project" value="UniProtKB-KW"/>
</dbReference>
<accession>A0ABW6DMH9</accession>
<gene>
    <name evidence="3" type="ORF">SKC37_10240</name>
</gene>
<sequence length="248" mass="27473">MENKNMPLPHDQNHSIYDLSYETQFGPGLHRFTQMSLNTIASILANGKVIDIGCGTGRLAIPLAQNNYQVVGVDVNAGMLSALNAKAQRLNLSIPTFTDINQLEDQHCDLALTVFTVLSYILDEDGLLELFQNINRHLKPGASFLFDLASPAAFSQNNRRYNGNGLTGVVNVQFINPGGPIANYSEEVVVNRPDEFPNNHTVTEFFQIRCWNLNEISSLLAKSGFGFTRHIPGYSGMGAEYYVCKKEI</sequence>
<dbReference type="Proteomes" id="UP001598019">
    <property type="component" value="Unassembled WGS sequence"/>
</dbReference>
<organism evidence="3 4">
    <name type="scientific">Aquirufa esocilacus</name>
    <dbReference type="NCBI Taxonomy" id="3096513"/>
    <lineage>
        <taxon>Bacteria</taxon>
        <taxon>Pseudomonadati</taxon>
        <taxon>Bacteroidota</taxon>
        <taxon>Cytophagia</taxon>
        <taxon>Cytophagales</taxon>
        <taxon>Flectobacillaceae</taxon>
        <taxon>Aquirufa</taxon>
    </lineage>
</organism>
<evidence type="ECO:0000256" key="1">
    <source>
        <dbReference type="ARBA" id="ARBA00022679"/>
    </source>
</evidence>
<keyword evidence="3" id="KW-0489">Methyltransferase</keyword>
<dbReference type="CDD" id="cd02440">
    <property type="entry name" value="AdoMet_MTases"/>
    <property type="match status" value="1"/>
</dbReference>
<comment type="caution">
    <text evidence="3">The sequence shown here is derived from an EMBL/GenBank/DDBJ whole genome shotgun (WGS) entry which is preliminary data.</text>
</comment>
<dbReference type="GO" id="GO:0008168">
    <property type="term" value="F:methyltransferase activity"/>
    <property type="evidence" value="ECO:0007669"/>
    <property type="project" value="UniProtKB-KW"/>
</dbReference>
<proteinExistence type="predicted"/>
<dbReference type="SUPFAM" id="SSF53335">
    <property type="entry name" value="S-adenosyl-L-methionine-dependent methyltransferases"/>
    <property type="match status" value="1"/>
</dbReference>
<dbReference type="EMBL" id="JBBKXX010000003">
    <property type="protein sequence ID" value="MFD3409037.1"/>
    <property type="molecule type" value="Genomic_DNA"/>
</dbReference>
<feature type="domain" description="Methyltransferase" evidence="2">
    <location>
        <begin position="49"/>
        <end position="141"/>
    </location>
</feature>
<name>A0ABW6DMH9_9BACT</name>
<dbReference type="Gene3D" id="3.40.50.150">
    <property type="entry name" value="Vaccinia Virus protein VP39"/>
    <property type="match status" value="1"/>
</dbReference>
<evidence type="ECO:0000259" key="2">
    <source>
        <dbReference type="Pfam" id="PF13649"/>
    </source>
</evidence>